<reference evidence="1" key="1">
    <citation type="submission" date="2023-03" db="EMBL/GenBank/DDBJ databases">
        <title>Massive genome expansion in bonnet fungi (Mycena s.s.) driven by repeated elements and novel gene families across ecological guilds.</title>
        <authorList>
            <consortium name="Lawrence Berkeley National Laboratory"/>
            <person name="Harder C.B."/>
            <person name="Miyauchi S."/>
            <person name="Viragh M."/>
            <person name="Kuo A."/>
            <person name="Thoen E."/>
            <person name="Andreopoulos B."/>
            <person name="Lu D."/>
            <person name="Skrede I."/>
            <person name="Drula E."/>
            <person name="Henrissat B."/>
            <person name="Morin E."/>
            <person name="Kohler A."/>
            <person name="Barry K."/>
            <person name="LaButti K."/>
            <person name="Morin E."/>
            <person name="Salamov A."/>
            <person name="Lipzen A."/>
            <person name="Mereny Z."/>
            <person name="Hegedus B."/>
            <person name="Baldrian P."/>
            <person name="Stursova M."/>
            <person name="Weitz H."/>
            <person name="Taylor A."/>
            <person name="Grigoriev I.V."/>
            <person name="Nagy L.G."/>
            <person name="Martin F."/>
            <person name="Kauserud H."/>
        </authorList>
    </citation>
    <scope>NUCLEOTIDE SEQUENCE</scope>
    <source>
        <strain evidence="1">CBHHK067</strain>
    </source>
</reference>
<keyword evidence="2" id="KW-1185">Reference proteome</keyword>
<name>A0AAD7H3G3_MYCRO</name>
<dbReference type="AlphaFoldDB" id="A0AAD7H3G3"/>
<dbReference type="Proteomes" id="UP001221757">
    <property type="component" value="Unassembled WGS sequence"/>
</dbReference>
<organism evidence="1 2">
    <name type="scientific">Mycena rosella</name>
    <name type="common">Pink bonnet</name>
    <name type="synonym">Agaricus rosellus</name>
    <dbReference type="NCBI Taxonomy" id="1033263"/>
    <lineage>
        <taxon>Eukaryota</taxon>
        <taxon>Fungi</taxon>
        <taxon>Dikarya</taxon>
        <taxon>Basidiomycota</taxon>
        <taxon>Agaricomycotina</taxon>
        <taxon>Agaricomycetes</taxon>
        <taxon>Agaricomycetidae</taxon>
        <taxon>Agaricales</taxon>
        <taxon>Marasmiineae</taxon>
        <taxon>Mycenaceae</taxon>
        <taxon>Mycena</taxon>
    </lineage>
</organism>
<comment type="caution">
    <text evidence="1">The sequence shown here is derived from an EMBL/GenBank/DDBJ whole genome shotgun (WGS) entry which is preliminary data.</text>
</comment>
<evidence type="ECO:0000313" key="1">
    <source>
        <dbReference type="EMBL" id="KAJ7710890.1"/>
    </source>
</evidence>
<gene>
    <name evidence="1" type="ORF">B0H17DRAFT_1123974</name>
</gene>
<proteinExistence type="predicted"/>
<sequence>MTKEDNLYWKSTLREIWRVGYNRTTAEDFVSYTPVSADKVKRCNDGFEGPEDDKYGLDLEAGYMLSLWNENIIDKLVAGIQEAHRENTDSWGVGEVSDQYLSAELFGLFKCLRDAWAQQRPRIIPGTMEAKTNGQAVARVAAARKKRLAAVKRTSAKQRKFEKRKKVVEMTLAIKNAARGAIDIETWEFFKKLLDHLGSSGMSEEEDEPRDIGNIVTTVYLVKICIWRAARVTDYFDTVDNTGLLLKTRGTAPKPRIRSEDKLGSSPALVEMPESIYDEHWLAEQRERKPYYVENVLKVSKEAFNFLTEAVEGMDEEEVA</sequence>
<evidence type="ECO:0000313" key="2">
    <source>
        <dbReference type="Proteomes" id="UP001221757"/>
    </source>
</evidence>
<dbReference type="EMBL" id="JARKIE010000001">
    <property type="protein sequence ID" value="KAJ7710890.1"/>
    <property type="molecule type" value="Genomic_DNA"/>
</dbReference>
<accession>A0AAD7H3G3</accession>
<protein>
    <submittedName>
        <fullName evidence="1">Uncharacterized protein</fullName>
    </submittedName>
</protein>